<evidence type="ECO:0000313" key="5">
    <source>
        <dbReference type="EMBL" id="MFC5410338.1"/>
    </source>
</evidence>
<evidence type="ECO:0000256" key="1">
    <source>
        <dbReference type="ARBA" id="ARBA00023015"/>
    </source>
</evidence>
<dbReference type="PROSITE" id="PS00041">
    <property type="entry name" value="HTH_ARAC_FAMILY_1"/>
    <property type="match status" value="1"/>
</dbReference>
<dbReference type="SUPFAM" id="SSF46689">
    <property type="entry name" value="Homeodomain-like"/>
    <property type="match status" value="2"/>
</dbReference>
<evidence type="ECO:0000256" key="2">
    <source>
        <dbReference type="ARBA" id="ARBA00023125"/>
    </source>
</evidence>
<dbReference type="Pfam" id="PF12833">
    <property type="entry name" value="HTH_18"/>
    <property type="match status" value="1"/>
</dbReference>
<evidence type="ECO:0000313" key="6">
    <source>
        <dbReference type="Proteomes" id="UP001596106"/>
    </source>
</evidence>
<feature type="domain" description="HTH araC/xylS-type" evidence="4">
    <location>
        <begin position="164"/>
        <end position="262"/>
    </location>
</feature>
<dbReference type="PRINTS" id="PR00032">
    <property type="entry name" value="HTHARAC"/>
</dbReference>
<dbReference type="SUPFAM" id="SSF51182">
    <property type="entry name" value="RmlC-like cupins"/>
    <property type="match status" value="1"/>
</dbReference>
<keyword evidence="2" id="KW-0238">DNA-binding</keyword>
<comment type="caution">
    <text evidence="5">The sequence shown here is derived from an EMBL/GenBank/DDBJ whole genome shotgun (WGS) entry which is preliminary data.</text>
</comment>
<proteinExistence type="predicted"/>
<dbReference type="PANTHER" id="PTHR43280">
    <property type="entry name" value="ARAC-FAMILY TRANSCRIPTIONAL REGULATOR"/>
    <property type="match status" value="1"/>
</dbReference>
<reference evidence="6" key="1">
    <citation type="journal article" date="2019" name="Int. J. Syst. Evol. Microbiol.">
        <title>The Global Catalogue of Microorganisms (GCM) 10K type strain sequencing project: providing services to taxonomists for standard genome sequencing and annotation.</title>
        <authorList>
            <consortium name="The Broad Institute Genomics Platform"/>
            <consortium name="The Broad Institute Genome Sequencing Center for Infectious Disease"/>
            <person name="Wu L."/>
            <person name="Ma J."/>
        </authorList>
    </citation>
    <scope>NUCLEOTIDE SEQUENCE [LARGE SCALE GENOMIC DNA]</scope>
    <source>
        <strain evidence="6">CCUG 55250</strain>
    </source>
</reference>
<protein>
    <submittedName>
        <fullName evidence="5">Helix-turn-helix transcriptional regulator</fullName>
    </submittedName>
</protein>
<dbReference type="InterPro" id="IPR018062">
    <property type="entry name" value="HTH_AraC-typ_CS"/>
</dbReference>
<gene>
    <name evidence="5" type="ORF">ACFPMF_13515</name>
</gene>
<dbReference type="Gene3D" id="1.10.10.60">
    <property type="entry name" value="Homeodomain-like"/>
    <property type="match status" value="2"/>
</dbReference>
<evidence type="ECO:0000256" key="3">
    <source>
        <dbReference type="ARBA" id="ARBA00023163"/>
    </source>
</evidence>
<evidence type="ECO:0000259" key="4">
    <source>
        <dbReference type="PROSITE" id="PS01124"/>
    </source>
</evidence>
<name>A0ABW0IAF7_9BACT</name>
<dbReference type="Proteomes" id="UP001596106">
    <property type="component" value="Unassembled WGS sequence"/>
</dbReference>
<accession>A0ABW0IAF7</accession>
<dbReference type="InterPro" id="IPR009057">
    <property type="entry name" value="Homeodomain-like_sf"/>
</dbReference>
<dbReference type="SMART" id="SM00342">
    <property type="entry name" value="HTH_ARAC"/>
    <property type="match status" value="1"/>
</dbReference>
<dbReference type="PROSITE" id="PS01124">
    <property type="entry name" value="HTH_ARAC_FAMILY_2"/>
    <property type="match status" value="1"/>
</dbReference>
<organism evidence="5 6">
    <name type="scientific">Larkinella bovis</name>
    <dbReference type="NCBI Taxonomy" id="683041"/>
    <lineage>
        <taxon>Bacteria</taxon>
        <taxon>Pseudomonadati</taxon>
        <taxon>Bacteroidota</taxon>
        <taxon>Cytophagia</taxon>
        <taxon>Cytophagales</taxon>
        <taxon>Spirosomataceae</taxon>
        <taxon>Larkinella</taxon>
    </lineage>
</organism>
<keyword evidence="1" id="KW-0805">Transcription regulation</keyword>
<dbReference type="RefSeq" id="WP_379845700.1">
    <property type="nucleotide sequence ID" value="NZ_JBHSMA010000003.1"/>
</dbReference>
<dbReference type="InterPro" id="IPR011051">
    <property type="entry name" value="RmlC_Cupin_sf"/>
</dbReference>
<dbReference type="InterPro" id="IPR020449">
    <property type="entry name" value="Tscrpt_reg_AraC-type_HTH"/>
</dbReference>
<dbReference type="InterPro" id="IPR018060">
    <property type="entry name" value="HTH_AraC"/>
</dbReference>
<keyword evidence="6" id="KW-1185">Reference proteome</keyword>
<sequence>MIALQTGDCLGERLHFFQGNGISLNRTAYPANERTAAMHYHPEAHISFVLQGGNVERRKATQLERGPGSVTFYHAGEAHQTIQKRFPAQHINLEIAGTLLKQYQLSEDVLGQGILKNPNVALTMIRLYKECIINDNFLAPSVGMLLVALTPDKVLKTVKPRWVERIEELLQDSWNQPLTLQDLALETGIHPVTISKYFPRYFHCTLGEYIRTLRVSKALQLMRTSTLSLTEIAYLCGFADQSHFSRTFQQLTGFTPKRYQHLGVPSPG</sequence>
<dbReference type="InterPro" id="IPR014710">
    <property type="entry name" value="RmlC-like_jellyroll"/>
</dbReference>
<dbReference type="PANTHER" id="PTHR43280:SF28">
    <property type="entry name" value="HTH-TYPE TRANSCRIPTIONAL ACTIVATOR RHAS"/>
    <property type="match status" value="1"/>
</dbReference>
<dbReference type="EMBL" id="JBHSMA010000003">
    <property type="protein sequence ID" value="MFC5410338.1"/>
    <property type="molecule type" value="Genomic_DNA"/>
</dbReference>
<dbReference type="Gene3D" id="2.60.120.10">
    <property type="entry name" value="Jelly Rolls"/>
    <property type="match status" value="1"/>
</dbReference>
<keyword evidence="3" id="KW-0804">Transcription</keyword>